<evidence type="ECO:0000313" key="2">
    <source>
        <dbReference type="Proteomes" id="UP000228948"/>
    </source>
</evidence>
<dbReference type="KEGG" id="rbg:BG454_00420"/>
<dbReference type="InterPro" id="IPR011990">
    <property type="entry name" value="TPR-like_helical_dom_sf"/>
</dbReference>
<name>A0A2K8K9V1_9RHOB</name>
<dbReference type="Proteomes" id="UP000228948">
    <property type="component" value="Chromosome"/>
</dbReference>
<gene>
    <name evidence="1" type="ORF">BG454_00420</name>
</gene>
<dbReference type="AlphaFoldDB" id="A0A2K8K9V1"/>
<dbReference type="Gene3D" id="1.25.40.10">
    <property type="entry name" value="Tetratricopeptide repeat domain"/>
    <property type="match status" value="1"/>
</dbReference>
<reference evidence="1 2" key="1">
    <citation type="submission" date="2017-11" db="EMBL/GenBank/DDBJ databases">
        <title>Revised Sequence and Annotation of the Rhodobaca barguzinensis strain alga05 Genome.</title>
        <authorList>
            <person name="Kopejtka K."/>
            <person name="Tomasch J.M."/>
            <person name="Bunk B."/>
            <person name="Koblizek M."/>
        </authorList>
    </citation>
    <scope>NUCLEOTIDE SEQUENCE [LARGE SCALE GENOMIC DNA]</scope>
    <source>
        <strain evidence="2">alga05</strain>
    </source>
</reference>
<accession>A0A2K8K9V1</accession>
<evidence type="ECO:0000313" key="1">
    <source>
        <dbReference type="EMBL" id="ATX64485.1"/>
    </source>
</evidence>
<sequence>MTASPSPTEITQQRRDLLAAVGLSRAGKTAAAEAAFKDYLAKYPNCFDGWCSLALLLKRDNRFAQAARAFEAALRIRDDIPARNAVVTSLWRAGEHTAAKTQGRIALEKKDALACDAYRAQPQGDQKALSERRPDHAKRKPGQKVISFGLWGDNPVYVSGAIINARIAPHLYQGWKARFYCDHTVPQDARDILSRLGAQVILMEDPAWQAFRPMWRFLASDDPEVDLFLCRDADSRLNVQEVLAVEAWRNSGKRFHVMRDHIFHMELILAGLWGGVAGVLPPLGPWLREARAYHDDRFADQAFLAAEIWPLIREDLCTHDSVYGFPDDQDFPPGYRLPRPIHVGGGVKKMPHWTKI</sequence>
<keyword evidence="2" id="KW-1185">Reference proteome</keyword>
<dbReference type="OrthoDB" id="7278101at2"/>
<dbReference type="GO" id="GO:0016757">
    <property type="term" value="F:glycosyltransferase activity"/>
    <property type="evidence" value="ECO:0007669"/>
    <property type="project" value="UniProtKB-KW"/>
</dbReference>
<keyword evidence="1" id="KW-0328">Glycosyltransferase</keyword>
<organism evidence="1 2">
    <name type="scientific">Roseinatronobacter bogoriensis subsp. barguzinensis</name>
    <dbReference type="NCBI Taxonomy" id="441209"/>
    <lineage>
        <taxon>Bacteria</taxon>
        <taxon>Pseudomonadati</taxon>
        <taxon>Pseudomonadota</taxon>
        <taxon>Alphaproteobacteria</taxon>
        <taxon>Rhodobacterales</taxon>
        <taxon>Paracoccaceae</taxon>
        <taxon>Roseinatronobacter</taxon>
    </lineage>
</organism>
<proteinExistence type="predicted"/>
<dbReference type="SUPFAM" id="SSF48452">
    <property type="entry name" value="TPR-like"/>
    <property type="match status" value="1"/>
</dbReference>
<dbReference type="EMBL" id="CP024899">
    <property type="protein sequence ID" value="ATX64485.1"/>
    <property type="molecule type" value="Genomic_DNA"/>
</dbReference>
<dbReference type="RefSeq" id="WP_071479461.1">
    <property type="nucleotide sequence ID" value="NZ_CP024899.1"/>
</dbReference>
<protein>
    <submittedName>
        <fullName evidence="1">UDP-N-acetylglucosamine-peptide N-acetylglucosaminyltransferase</fullName>
    </submittedName>
</protein>
<keyword evidence="1" id="KW-0808">Transferase</keyword>